<reference evidence="3" key="1">
    <citation type="submission" date="2022-05" db="EMBL/GenBank/DDBJ databases">
        <title>Genomic analysis of Brachybacterium sp. CBA3104.</title>
        <authorList>
            <person name="Roh S.W."/>
            <person name="Kim Y.B."/>
            <person name="Kim Y."/>
        </authorList>
    </citation>
    <scope>NUCLEOTIDE SEQUENCE</scope>
    <source>
        <strain evidence="3">CBA3104</strain>
    </source>
</reference>
<gene>
    <name evidence="3" type="ORF">M4486_16305</name>
</gene>
<evidence type="ECO:0000259" key="2">
    <source>
        <dbReference type="PROSITE" id="PS51704"/>
    </source>
</evidence>
<dbReference type="Gene3D" id="3.20.20.190">
    <property type="entry name" value="Phosphatidylinositol (PI) phosphodiesterase"/>
    <property type="match status" value="1"/>
</dbReference>
<proteinExistence type="predicted"/>
<dbReference type="Pfam" id="PF03009">
    <property type="entry name" value="GDPD"/>
    <property type="match status" value="1"/>
</dbReference>
<organism evidence="3 4">
    <name type="scientific">Brachybacterium kimchii</name>
    <dbReference type="NCBI Taxonomy" id="2942909"/>
    <lineage>
        <taxon>Bacteria</taxon>
        <taxon>Bacillati</taxon>
        <taxon>Actinomycetota</taxon>
        <taxon>Actinomycetes</taxon>
        <taxon>Micrococcales</taxon>
        <taxon>Dermabacteraceae</taxon>
        <taxon>Brachybacterium</taxon>
    </lineage>
</organism>
<dbReference type="InterPro" id="IPR030395">
    <property type="entry name" value="GP_PDE_dom"/>
</dbReference>
<dbReference type="EMBL" id="CP097218">
    <property type="protein sequence ID" value="UQN29172.1"/>
    <property type="molecule type" value="Genomic_DNA"/>
</dbReference>
<dbReference type="SUPFAM" id="SSF51695">
    <property type="entry name" value="PLC-like phosphodiesterases"/>
    <property type="match status" value="1"/>
</dbReference>
<feature type="domain" description="GP-PDE" evidence="2">
    <location>
        <begin position="4"/>
        <end position="237"/>
    </location>
</feature>
<evidence type="ECO:0000313" key="4">
    <source>
        <dbReference type="Proteomes" id="UP001055868"/>
    </source>
</evidence>
<accession>A0ABY4N3N8</accession>
<name>A0ABY4N3N8_9MICO</name>
<dbReference type="Proteomes" id="UP001055868">
    <property type="component" value="Chromosome"/>
</dbReference>
<protein>
    <submittedName>
        <fullName evidence="3">Glycerophosphodiester phosphodiesterase</fullName>
    </submittedName>
</protein>
<feature type="region of interest" description="Disordered" evidence="1">
    <location>
        <begin position="241"/>
        <end position="265"/>
    </location>
</feature>
<evidence type="ECO:0000256" key="1">
    <source>
        <dbReference type="SAM" id="MobiDB-lite"/>
    </source>
</evidence>
<evidence type="ECO:0000313" key="3">
    <source>
        <dbReference type="EMBL" id="UQN29172.1"/>
    </source>
</evidence>
<dbReference type="RefSeq" id="WP_249478333.1">
    <property type="nucleotide sequence ID" value="NZ_CP097218.1"/>
</dbReference>
<dbReference type="PANTHER" id="PTHR46211:SF1">
    <property type="entry name" value="GLYCEROPHOSPHODIESTER PHOSPHODIESTERASE, CYTOPLASMIC"/>
    <property type="match status" value="1"/>
</dbReference>
<dbReference type="InterPro" id="IPR017946">
    <property type="entry name" value="PLC-like_Pdiesterase_TIM-brl"/>
</dbReference>
<dbReference type="PROSITE" id="PS51704">
    <property type="entry name" value="GP_PDE"/>
    <property type="match status" value="1"/>
</dbReference>
<keyword evidence="4" id="KW-1185">Reference proteome</keyword>
<dbReference type="PANTHER" id="PTHR46211">
    <property type="entry name" value="GLYCEROPHOSPHORYL DIESTER PHOSPHODIESTERASE"/>
    <property type="match status" value="1"/>
</dbReference>
<sequence>MTGMLIVGHRGAMAHAPENSLESYALAEEAGVDEIELDVRLSVDEQLFLLHDATLDRTAGSDSARGLGPAGELTMAQLQAAVLDSGRGVVSLAEMYDATSTGIQLEIKAPETVPHLARYFAEHRADAERTVLMSFQEDALREAARLMPQVRRGVIRKDLATADAFPGGWQGLVEHTRAQRLAVGLEGLTEEAAAQIRGQELELHVWPMRSLENMRDAVRLQADGTTSDDPALAMQWLREVQDEQASADRQETAGRQEPAGWAPGA</sequence>